<evidence type="ECO:0000313" key="5">
    <source>
        <dbReference type="EMBL" id="TDQ59357.1"/>
    </source>
</evidence>
<evidence type="ECO:0000256" key="1">
    <source>
        <dbReference type="ARBA" id="ARBA00022490"/>
    </source>
</evidence>
<comment type="caution">
    <text evidence="5">The sequence shown here is derived from an EMBL/GenBank/DDBJ whole genome shotgun (WGS) entry which is preliminary data.</text>
</comment>
<comment type="function">
    <text evidence="3">Transferase that catalyzes the transfer of sulfur from thiosulfate to thiophilic acceptors such as cyanide or dithiols. May function in a CysM-independent thiosulfate assimilation pathway by catalyzing the conversion of thiosulfate to sulfite, which can then be used for L-cysteine biosynthesis.</text>
</comment>
<dbReference type="GO" id="GO:0004792">
    <property type="term" value="F:thiosulfate-cyanide sulfurtransferase activity"/>
    <property type="evidence" value="ECO:0007669"/>
    <property type="project" value="UniProtKB-UniRule"/>
</dbReference>
<dbReference type="RefSeq" id="WP_133542208.1">
    <property type="nucleotide sequence ID" value="NZ_SNYQ01000001.1"/>
</dbReference>
<dbReference type="PANTHER" id="PTHR43031:SF6">
    <property type="entry name" value="THIOSULFATE SULFURTRANSFERASE GLPE"/>
    <property type="match status" value="1"/>
</dbReference>
<dbReference type="SUPFAM" id="SSF52821">
    <property type="entry name" value="Rhodanese/Cell cycle control phosphatase"/>
    <property type="match status" value="1"/>
</dbReference>
<dbReference type="NCBIfam" id="NF001195">
    <property type="entry name" value="PRK00162.1"/>
    <property type="match status" value="1"/>
</dbReference>
<sequence length="115" mass="13191">MQDITEITPQQAWQMMRQENAVLADIRDLLRFNYSHAEGAFHLTQQSYNSFQDQFDYDQPIIVSCYHGISSRGAAAFLTEQGYDRVYSLRGGFEAWVNAGLPLTTAYTEKPTETR</sequence>
<comment type="subcellular location">
    <subcellularLocation>
        <location evidence="3">Cytoplasm</location>
    </subcellularLocation>
</comment>
<dbReference type="HAMAP" id="MF_01009">
    <property type="entry name" value="Thiosulf_sulfurtr"/>
    <property type="match status" value="1"/>
</dbReference>
<dbReference type="Gene3D" id="3.40.250.10">
    <property type="entry name" value="Rhodanese-like domain"/>
    <property type="match status" value="1"/>
</dbReference>
<proteinExistence type="inferred from homology"/>
<comment type="catalytic activity">
    <reaction evidence="3">
        <text>thiosulfate + [thioredoxin]-dithiol = [thioredoxin]-disulfide + hydrogen sulfide + sulfite + 2 H(+)</text>
        <dbReference type="Rhea" id="RHEA:83859"/>
        <dbReference type="Rhea" id="RHEA-COMP:10698"/>
        <dbReference type="Rhea" id="RHEA-COMP:10700"/>
        <dbReference type="ChEBI" id="CHEBI:15378"/>
        <dbReference type="ChEBI" id="CHEBI:17359"/>
        <dbReference type="ChEBI" id="CHEBI:29919"/>
        <dbReference type="ChEBI" id="CHEBI:29950"/>
        <dbReference type="ChEBI" id="CHEBI:33542"/>
        <dbReference type="ChEBI" id="CHEBI:50058"/>
    </reaction>
</comment>
<comment type="similarity">
    <text evidence="3">Belongs to the GlpE family.</text>
</comment>
<dbReference type="GO" id="GO:0005737">
    <property type="term" value="C:cytoplasm"/>
    <property type="evidence" value="ECO:0007669"/>
    <property type="project" value="UniProtKB-SubCell"/>
</dbReference>
<dbReference type="InterPro" id="IPR001763">
    <property type="entry name" value="Rhodanese-like_dom"/>
</dbReference>
<dbReference type="OrthoDB" id="9811849at2"/>
<comment type="catalytic activity">
    <reaction evidence="3">
        <text>thiosulfate + hydrogen cyanide = thiocyanate + sulfite + 2 H(+)</text>
        <dbReference type="Rhea" id="RHEA:16881"/>
        <dbReference type="ChEBI" id="CHEBI:15378"/>
        <dbReference type="ChEBI" id="CHEBI:17359"/>
        <dbReference type="ChEBI" id="CHEBI:18022"/>
        <dbReference type="ChEBI" id="CHEBI:18407"/>
        <dbReference type="ChEBI" id="CHEBI:33542"/>
        <dbReference type="EC" id="2.8.1.1"/>
    </reaction>
</comment>
<keyword evidence="6" id="KW-1185">Reference proteome</keyword>
<evidence type="ECO:0000256" key="2">
    <source>
        <dbReference type="ARBA" id="ARBA00022679"/>
    </source>
</evidence>
<evidence type="ECO:0000259" key="4">
    <source>
        <dbReference type="PROSITE" id="PS50206"/>
    </source>
</evidence>
<name>A0A4R6VB22_9PAST</name>
<gene>
    <name evidence="3" type="primary">glpE</name>
    <name evidence="5" type="ORF">EDC45_0004</name>
</gene>
<feature type="active site" description="Cysteine persulfide intermediate" evidence="3">
    <location>
        <position position="65"/>
    </location>
</feature>
<dbReference type="InterPro" id="IPR023695">
    <property type="entry name" value="Thiosulf_sulfurTrfase"/>
</dbReference>
<dbReference type="PANTHER" id="PTHR43031">
    <property type="entry name" value="FAD-DEPENDENT OXIDOREDUCTASE"/>
    <property type="match status" value="1"/>
</dbReference>
<protein>
    <recommendedName>
        <fullName evidence="3">Thiosulfate sulfurtransferase GlpE</fullName>
        <ecNumber evidence="3">2.8.1.1</ecNumber>
    </recommendedName>
</protein>
<dbReference type="CDD" id="cd01444">
    <property type="entry name" value="GlpE_ST"/>
    <property type="match status" value="1"/>
</dbReference>
<dbReference type="EC" id="2.8.1.1" evidence="3"/>
<keyword evidence="2 3" id="KW-0808">Transferase</keyword>
<keyword evidence="1 3" id="KW-0963">Cytoplasm</keyword>
<organism evidence="5 6">
    <name type="scientific">Mesocricetibacter intestinalis</name>
    <dbReference type="NCBI Taxonomy" id="1521930"/>
    <lineage>
        <taxon>Bacteria</taxon>
        <taxon>Pseudomonadati</taxon>
        <taxon>Pseudomonadota</taxon>
        <taxon>Gammaproteobacteria</taxon>
        <taxon>Pasteurellales</taxon>
        <taxon>Pasteurellaceae</taxon>
        <taxon>Mesocricetibacter</taxon>
    </lineage>
</organism>
<dbReference type="Proteomes" id="UP000295657">
    <property type="component" value="Unassembled WGS sequence"/>
</dbReference>
<accession>A0A4R6VB22</accession>
<feature type="domain" description="Rhodanese" evidence="4">
    <location>
        <begin position="17"/>
        <end position="105"/>
    </location>
</feature>
<evidence type="ECO:0000313" key="6">
    <source>
        <dbReference type="Proteomes" id="UP000295657"/>
    </source>
</evidence>
<dbReference type="AlphaFoldDB" id="A0A4R6VB22"/>
<dbReference type="GO" id="GO:0103041">
    <property type="term" value="F:thiosulfate-thioredoxin sulfurtransferase activity"/>
    <property type="evidence" value="ECO:0007669"/>
    <property type="project" value="RHEA"/>
</dbReference>
<reference evidence="5 6" key="1">
    <citation type="submission" date="2019-03" db="EMBL/GenBank/DDBJ databases">
        <title>Genomic Encyclopedia of Type Strains, Phase IV (KMG-IV): sequencing the most valuable type-strain genomes for metagenomic binning, comparative biology and taxonomic classification.</title>
        <authorList>
            <person name="Goeker M."/>
        </authorList>
    </citation>
    <scope>NUCLEOTIDE SEQUENCE [LARGE SCALE GENOMIC DNA]</scope>
    <source>
        <strain evidence="5 6">DSM 28403</strain>
    </source>
</reference>
<evidence type="ECO:0000256" key="3">
    <source>
        <dbReference type="HAMAP-Rule" id="MF_01009"/>
    </source>
</evidence>
<dbReference type="Pfam" id="PF00581">
    <property type="entry name" value="Rhodanese"/>
    <property type="match status" value="1"/>
</dbReference>
<dbReference type="SMART" id="SM00450">
    <property type="entry name" value="RHOD"/>
    <property type="match status" value="1"/>
</dbReference>
<dbReference type="InterPro" id="IPR050229">
    <property type="entry name" value="GlpE_sulfurtransferase"/>
</dbReference>
<dbReference type="InterPro" id="IPR036873">
    <property type="entry name" value="Rhodanese-like_dom_sf"/>
</dbReference>
<dbReference type="PROSITE" id="PS50206">
    <property type="entry name" value="RHODANESE_3"/>
    <property type="match status" value="1"/>
</dbReference>
<dbReference type="EMBL" id="SNYQ01000001">
    <property type="protein sequence ID" value="TDQ59357.1"/>
    <property type="molecule type" value="Genomic_DNA"/>
</dbReference>